<comment type="caution">
    <text evidence="1">The sequence shown here is derived from an EMBL/GenBank/DDBJ whole genome shotgun (WGS) entry which is preliminary data.</text>
</comment>
<organism evidence="1 2">
    <name type="scientific">Dreissena polymorpha</name>
    <name type="common">Zebra mussel</name>
    <name type="synonym">Mytilus polymorpha</name>
    <dbReference type="NCBI Taxonomy" id="45954"/>
    <lineage>
        <taxon>Eukaryota</taxon>
        <taxon>Metazoa</taxon>
        <taxon>Spiralia</taxon>
        <taxon>Lophotrochozoa</taxon>
        <taxon>Mollusca</taxon>
        <taxon>Bivalvia</taxon>
        <taxon>Autobranchia</taxon>
        <taxon>Heteroconchia</taxon>
        <taxon>Euheterodonta</taxon>
        <taxon>Imparidentia</taxon>
        <taxon>Neoheterodontei</taxon>
        <taxon>Myida</taxon>
        <taxon>Dreissenoidea</taxon>
        <taxon>Dreissenidae</taxon>
        <taxon>Dreissena</taxon>
    </lineage>
</organism>
<sequence length="103" mass="11438">MFILQHTSNHIFRKQRPVCSWVHTGGHGTGGREGCGRAAAHVTEVQGESKLSNWMLRGKLMAGNFCGNETVYVDFYLGPKVDVQITRLVKELKGRRTHLSGDA</sequence>
<dbReference type="Proteomes" id="UP000828390">
    <property type="component" value="Unassembled WGS sequence"/>
</dbReference>
<proteinExistence type="predicted"/>
<gene>
    <name evidence="1" type="ORF">DPMN_138139</name>
</gene>
<evidence type="ECO:0000313" key="1">
    <source>
        <dbReference type="EMBL" id="KAH3809761.1"/>
    </source>
</evidence>
<keyword evidence="2" id="KW-1185">Reference proteome</keyword>
<reference evidence="1" key="2">
    <citation type="submission" date="2020-11" db="EMBL/GenBank/DDBJ databases">
        <authorList>
            <person name="McCartney M.A."/>
            <person name="Auch B."/>
            <person name="Kono T."/>
            <person name="Mallez S."/>
            <person name="Becker A."/>
            <person name="Gohl D.M."/>
            <person name="Silverstein K.A.T."/>
            <person name="Koren S."/>
            <person name="Bechman K.B."/>
            <person name="Herman A."/>
            <person name="Abrahante J.E."/>
            <person name="Garbe J."/>
        </authorList>
    </citation>
    <scope>NUCLEOTIDE SEQUENCE</scope>
    <source>
        <strain evidence="1">Duluth1</strain>
        <tissue evidence="1">Whole animal</tissue>
    </source>
</reference>
<dbReference type="EMBL" id="JAIWYP010000006">
    <property type="protein sequence ID" value="KAH3809761.1"/>
    <property type="molecule type" value="Genomic_DNA"/>
</dbReference>
<dbReference type="AlphaFoldDB" id="A0A9D4G3Q0"/>
<name>A0A9D4G3Q0_DREPO</name>
<evidence type="ECO:0000313" key="2">
    <source>
        <dbReference type="Proteomes" id="UP000828390"/>
    </source>
</evidence>
<accession>A0A9D4G3Q0</accession>
<reference evidence="1" key="1">
    <citation type="journal article" date="2019" name="bioRxiv">
        <title>The Genome of the Zebra Mussel, Dreissena polymorpha: A Resource for Invasive Species Research.</title>
        <authorList>
            <person name="McCartney M.A."/>
            <person name="Auch B."/>
            <person name="Kono T."/>
            <person name="Mallez S."/>
            <person name="Zhang Y."/>
            <person name="Obille A."/>
            <person name="Becker A."/>
            <person name="Abrahante J.E."/>
            <person name="Garbe J."/>
            <person name="Badalamenti J.P."/>
            <person name="Herman A."/>
            <person name="Mangelson H."/>
            <person name="Liachko I."/>
            <person name="Sullivan S."/>
            <person name="Sone E.D."/>
            <person name="Koren S."/>
            <person name="Silverstein K.A.T."/>
            <person name="Beckman K.B."/>
            <person name="Gohl D.M."/>
        </authorList>
    </citation>
    <scope>NUCLEOTIDE SEQUENCE</scope>
    <source>
        <strain evidence="1">Duluth1</strain>
        <tissue evidence="1">Whole animal</tissue>
    </source>
</reference>
<protein>
    <submittedName>
        <fullName evidence="1">Uncharacterized protein</fullName>
    </submittedName>
</protein>